<keyword evidence="3" id="KW-1185">Reference proteome</keyword>
<dbReference type="EMBL" id="BAABUJ010000005">
    <property type="protein sequence ID" value="GAA5796148.1"/>
    <property type="molecule type" value="Genomic_DNA"/>
</dbReference>
<dbReference type="InterPro" id="IPR034586">
    <property type="entry name" value="Bfa1/Byr4"/>
</dbReference>
<feature type="region of interest" description="Disordered" evidence="1">
    <location>
        <begin position="276"/>
        <end position="314"/>
    </location>
</feature>
<comment type="caution">
    <text evidence="2">The sequence shown here is derived from an EMBL/GenBank/DDBJ whole genome shotgun (WGS) entry which is preliminary data.</text>
</comment>
<feature type="compositionally biased region" description="Basic and acidic residues" evidence="1">
    <location>
        <begin position="435"/>
        <end position="447"/>
    </location>
</feature>
<feature type="compositionally biased region" description="Polar residues" evidence="1">
    <location>
        <begin position="334"/>
        <end position="347"/>
    </location>
</feature>
<protein>
    <submittedName>
        <fullName evidence="2">Uncharacterized protein</fullName>
    </submittedName>
</protein>
<feature type="region of interest" description="Disordered" evidence="1">
    <location>
        <begin position="428"/>
        <end position="459"/>
    </location>
</feature>
<proteinExistence type="predicted"/>
<gene>
    <name evidence="2" type="ORF">HPULCUR_001517</name>
</gene>
<dbReference type="PANTHER" id="PTHR35140:SF1">
    <property type="entry name" value="MITOTIC CHECK POINT PROTEIN BFA1"/>
    <property type="match status" value="1"/>
</dbReference>
<sequence length="618" mass="70662">MSSHHEEDDWELDINLGLRSRTNVFRRKGVYSMEPDKELELACERYKYPYQQYYSDDDDTNSSVTSGTLSEVDKYSEIDITLNELDDFMYDDPPQKIIRTSALNYDFSGFPGVVQKISTNRYQEVQDNNDWNDDIDIPTKGILSLNHTEKTYDQHLSLDDISITLPPATTNKSVATSSRPLLSKFYYAVEKEDDEDDMSGLDFPENMTVLPKRLDEKKKYTSVLPFTKTLPTSSLLKKNLLQKKSTFLSSSIHRENDDDDFCDGLLIKEKAFTLPSTSKVTPQRTKSKEPGHFVSRLARPSPLLNNSSKQSDHAIALSKKSNLPIKLKAPIPSTSLSRHTFSSGTKASRQREADIAASKSRIKNTPLVLKKSLRKTTDATTERKSAIGYTLIAKPKTKKATNYCTRLDNIDNLNDLPSKLPNNRRFVFQQSKTHPKGESKSDPDRPWRRNMQTTSGPSKVKLIQPNEQSLKKEYNDMKYDDSTHCWKGNETSLIDFQEKPIHRRPMLISNRQQKNAPSRYAAVVGSSMIFNTEHQKWVSASGASAEYNELDTIEDLKDELKCSPASSCSRNVYRSANLSTQKSREFEFSVERKRQIMAEQEEHESFMENWPLSSSNYF</sequence>
<evidence type="ECO:0000313" key="2">
    <source>
        <dbReference type="EMBL" id="GAA5796148.1"/>
    </source>
</evidence>
<dbReference type="PANTHER" id="PTHR35140">
    <property type="entry name" value="MITOTIC CHECK POINT PROTEIN BFA1"/>
    <property type="match status" value="1"/>
</dbReference>
<evidence type="ECO:0000313" key="3">
    <source>
        <dbReference type="Proteomes" id="UP001476247"/>
    </source>
</evidence>
<reference evidence="2 3" key="1">
    <citation type="submission" date="2024-04" db="EMBL/GenBank/DDBJ databases">
        <title>genome sequences of Mucor flavus KT1a and Helicostylum pulchrum KT1b strains isolation_sourced from the surface of a dry-aged beef.</title>
        <authorList>
            <person name="Toyotome T."/>
            <person name="Hosono M."/>
            <person name="Torimaru M."/>
            <person name="Fukuda K."/>
            <person name="Mikami N."/>
        </authorList>
    </citation>
    <scope>NUCLEOTIDE SEQUENCE [LARGE SCALE GENOMIC DNA]</scope>
    <source>
        <strain evidence="2 3">KT1b</strain>
    </source>
</reference>
<dbReference type="Proteomes" id="UP001476247">
    <property type="component" value="Unassembled WGS sequence"/>
</dbReference>
<accession>A0ABP9XPQ5</accession>
<feature type="region of interest" description="Disordered" evidence="1">
    <location>
        <begin position="334"/>
        <end position="359"/>
    </location>
</feature>
<organism evidence="2 3">
    <name type="scientific">Helicostylum pulchrum</name>
    <dbReference type="NCBI Taxonomy" id="562976"/>
    <lineage>
        <taxon>Eukaryota</taxon>
        <taxon>Fungi</taxon>
        <taxon>Fungi incertae sedis</taxon>
        <taxon>Mucoromycota</taxon>
        <taxon>Mucoromycotina</taxon>
        <taxon>Mucoromycetes</taxon>
        <taxon>Mucorales</taxon>
        <taxon>Mucorineae</taxon>
        <taxon>Mucoraceae</taxon>
        <taxon>Helicostylum</taxon>
    </lineage>
</organism>
<evidence type="ECO:0000256" key="1">
    <source>
        <dbReference type="SAM" id="MobiDB-lite"/>
    </source>
</evidence>
<name>A0ABP9XPQ5_9FUNG</name>